<dbReference type="Proteomes" id="UP000007350">
    <property type="component" value="Unassembled WGS sequence"/>
</dbReference>
<accession>K2ME03</accession>
<feature type="compositionally biased region" description="Polar residues" evidence="1">
    <location>
        <begin position="285"/>
        <end position="298"/>
    </location>
</feature>
<name>K2ME03_TRYCR</name>
<feature type="region of interest" description="Disordered" evidence="1">
    <location>
        <begin position="127"/>
        <end position="419"/>
    </location>
</feature>
<evidence type="ECO:0000256" key="1">
    <source>
        <dbReference type="SAM" id="MobiDB-lite"/>
    </source>
</evidence>
<feature type="compositionally biased region" description="Basic and acidic residues" evidence="1">
    <location>
        <begin position="213"/>
        <end position="245"/>
    </location>
</feature>
<dbReference type="OrthoDB" id="10441139at2759"/>
<protein>
    <submittedName>
        <fullName evidence="3">Mucin-associated surface protein (MASP), putative</fullName>
    </submittedName>
</protein>
<feature type="compositionally biased region" description="Basic and acidic residues" evidence="1">
    <location>
        <begin position="139"/>
        <end position="151"/>
    </location>
</feature>
<feature type="compositionally biased region" description="Polar residues" evidence="1">
    <location>
        <begin position="402"/>
        <end position="419"/>
    </location>
</feature>
<comment type="caution">
    <text evidence="3">The sequence shown here is derived from an EMBL/GenBank/DDBJ whole genome shotgun (WGS) entry which is preliminary data.</text>
</comment>
<gene>
    <name evidence="3" type="ORF">MOQ_002686</name>
</gene>
<feature type="compositionally biased region" description="Low complexity" evidence="1">
    <location>
        <begin position="152"/>
        <end position="169"/>
    </location>
</feature>
<dbReference type="AlphaFoldDB" id="K2ME03"/>
<dbReference type="EMBL" id="AHKC01009228">
    <property type="protein sequence ID" value="EKF33448.1"/>
    <property type="molecule type" value="Genomic_DNA"/>
</dbReference>
<organism evidence="3 4">
    <name type="scientific">Trypanosoma cruzi marinkellei</name>
    <dbReference type="NCBI Taxonomy" id="85056"/>
    <lineage>
        <taxon>Eukaryota</taxon>
        <taxon>Discoba</taxon>
        <taxon>Euglenozoa</taxon>
        <taxon>Kinetoplastea</taxon>
        <taxon>Metakinetoplastina</taxon>
        <taxon>Trypanosomatida</taxon>
        <taxon>Trypanosomatidae</taxon>
        <taxon>Trypanosoma</taxon>
        <taxon>Schizotrypanum</taxon>
    </lineage>
</organism>
<sequence>MALMMTGRVLLVCALCVLWCGAAGVVYARADRCSEGNGDLLTHVNNAESDGVSPRADCGLLSTQMGLIKAVEAGDNEGAELGGTVPSELSKELLSPAASTSTDGVLTPVPPASLPVVKLSEQVEQERLVNSVGPNGGSGERDLTSGKETESQRQSAGQSSSSSSFSSGSTVTQLGKELKLNNTSESHQSSDVGLTDDSTGNILSKIPEQGEGELEKAKEDEDETIKSKQSVKEEAGRHKENKDDNLPSVTTENTAKLKEIPQATSPSLTTAPAEETLKTIGNPAGDSTQARVNGQSSPEDIVPVQQLQKPQIDTESNNNSQTVSVAPITANQQNEPPTDHTETRPPSTTANVDAANNEAEKSTEEVAPNSDPAADGAGTREEKQNENKEANPKETPVGATVMKNTTATPGDSDGSTAVSHTTSPLLLLFLVACAAAAAVVVA</sequence>
<evidence type="ECO:0000256" key="2">
    <source>
        <dbReference type="SAM" id="SignalP"/>
    </source>
</evidence>
<feature type="compositionally biased region" description="Basic and acidic residues" evidence="1">
    <location>
        <begin position="378"/>
        <end position="392"/>
    </location>
</feature>
<keyword evidence="4" id="KW-1185">Reference proteome</keyword>
<proteinExistence type="predicted"/>
<feature type="compositionally biased region" description="Polar residues" evidence="1">
    <location>
        <begin position="180"/>
        <end position="202"/>
    </location>
</feature>
<keyword evidence="2" id="KW-0732">Signal</keyword>
<feature type="signal peptide" evidence="2">
    <location>
        <begin position="1"/>
        <end position="30"/>
    </location>
</feature>
<feature type="chain" id="PRO_5003864357" evidence="2">
    <location>
        <begin position="31"/>
        <end position="442"/>
    </location>
</feature>
<feature type="compositionally biased region" description="Polar residues" evidence="1">
    <location>
        <begin position="305"/>
        <end position="336"/>
    </location>
</feature>
<evidence type="ECO:0000313" key="4">
    <source>
        <dbReference type="Proteomes" id="UP000007350"/>
    </source>
</evidence>
<evidence type="ECO:0000313" key="3">
    <source>
        <dbReference type="EMBL" id="EKF33448.1"/>
    </source>
</evidence>
<reference evidence="3 4" key="1">
    <citation type="journal article" date="2012" name="BMC Genomics">
        <title>Comparative genomic analysis of human infective Trypanosoma cruzi lineages with the bat-restricted subspecies T. cruzi marinkellei.</title>
        <authorList>
            <person name="Franzen O."/>
            <person name="Talavera-Lopez C."/>
            <person name="Ochaya S."/>
            <person name="Butler C.E."/>
            <person name="Messenger L.A."/>
            <person name="Lewis M.D."/>
            <person name="Llewellyn M.S."/>
            <person name="Marinkelle C.J."/>
            <person name="Tyler K.M."/>
            <person name="Miles M.A."/>
            <person name="Andersson B."/>
        </authorList>
    </citation>
    <scope>NUCLEOTIDE SEQUENCE [LARGE SCALE GENOMIC DNA]</scope>
    <source>
        <strain evidence="3 4">B7</strain>
    </source>
</reference>